<dbReference type="SMART" id="SM00422">
    <property type="entry name" value="HTH_MERR"/>
    <property type="match status" value="1"/>
</dbReference>
<dbReference type="PANTHER" id="PTHR30204:SF90">
    <property type="entry name" value="HTH-TYPE TRANSCRIPTIONAL ACTIVATOR MTA"/>
    <property type="match status" value="1"/>
</dbReference>
<dbReference type="OrthoDB" id="9802944at2"/>
<evidence type="ECO:0000259" key="2">
    <source>
        <dbReference type="PROSITE" id="PS50937"/>
    </source>
</evidence>
<dbReference type="Pfam" id="PF13411">
    <property type="entry name" value="MerR_1"/>
    <property type="match status" value="1"/>
</dbReference>
<dbReference type="InterPro" id="IPR000551">
    <property type="entry name" value="MerR-type_HTH_dom"/>
</dbReference>
<reference evidence="3 4" key="1">
    <citation type="submission" date="2019-06" db="EMBL/GenBank/DDBJ databases">
        <title>Genomic Encyclopedia of Type Strains, Phase IV (KMG-V): Genome sequencing to study the core and pangenomes of soil and plant-associated prokaryotes.</title>
        <authorList>
            <person name="Whitman W."/>
        </authorList>
    </citation>
    <scope>NUCLEOTIDE SEQUENCE [LARGE SCALE GENOMIC DNA]</scope>
    <source>
        <strain evidence="3 4">BR 10355</strain>
    </source>
</reference>
<dbReference type="InterPro" id="IPR047057">
    <property type="entry name" value="MerR_fam"/>
</dbReference>
<evidence type="ECO:0000313" key="4">
    <source>
        <dbReference type="Proteomes" id="UP000321304"/>
    </source>
</evidence>
<dbReference type="Proteomes" id="UP000321304">
    <property type="component" value="Unassembled WGS sequence"/>
</dbReference>
<dbReference type="GO" id="GO:0003677">
    <property type="term" value="F:DNA binding"/>
    <property type="evidence" value="ECO:0007669"/>
    <property type="project" value="UniProtKB-KW"/>
</dbReference>
<dbReference type="Gene3D" id="1.10.1660.10">
    <property type="match status" value="1"/>
</dbReference>
<dbReference type="PANTHER" id="PTHR30204">
    <property type="entry name" value="REDOX-CYCLING DRUG-SENSING TRANSCRIPTIONAL ACTIVATOR SOXR"/>
    <property type="match status" value="1"/>
</dbReference>
<keyword evidence="4" id="KW-1185">Reference proteome</keyword>
<gene>
    <name evidence="3" type="ORF">FBZ93_111131</name>
</gene>
<dbReference type="InterPro" id="IPR009061">
    <property type="entry name" value="DNA-bd_dom_put_sf"/>
</dbReference>
<keyword evidence="1 3" id="KW-0238">DNA-binding</keyword>
<dbReference type="PRINTS" id="PR00040">
    <property type="entry name" value="HTHMERR"/>
</dbReference>
<dbReference type="PROSITE" id="PS00552">
    <property type="entry name" value="HTH_MERR_1"/>
    <property type="match status" value="1"/>
</dbReference>
<accession>A0A560LCL9</accession>
<feature type="domain" description="HTH merR-type" evidence="2">
    <location>
        <begin position="10"/>
        <end position="79"/>
    </location>
</feature>
<dbReference type="CDD" id="cd04788">
    <property type="entry name" value="HTH_NolA-AlbR"/>
    <property type="match status" value="1"/>
</dbReference>
<evidence type="ECO:0000313" key="3">
    <source>
        <dbReference type="EMBL" id="TWB93092.1"/>
    </source>
</evidence>
<name>A0A560LCL9_9BRAD</name>
<dbReference type="PROSITE" id="PS50937">
    <property type="entry name" value="HTH_MERR_2"/>
    <property type="match status" value="1"/>
</dbReference>
<dbReference type="AlphaFoldDB" id="A0A560LCL9"/>
<dbReference type="EMBL" id="VITY01000011">
    <property type="protein sequence ID" value="TWB93092.1"/>
    <property type="molecule type" value="Genomic_DNA"/>
</dbReference>
<organism evidence="3 4">
    <name type="scientific">Bradyrhizobium macuxiense</name>
    <dbReference type="NCBI Taxonomy" id="1755647"/>
    <lineage>
        <taxon>Bacteria</taxon>
        <taxon>Pseudomonadati</taxon>
        <taxon>Pseudomonadota</taxon>
        <taxon>Alphaproteobacteria</taxon>
        <taxon>Hyphomicrobiales</taxon>
        <taxon>Nitrobacteraceae</taxon>
        <taxon>Bradyrhizobium</taxon>
    </lineage>
</organism>
<dbReference type="GO" id="GO:0003700">
    <property type="term" value="F:DNA-binding transcription factor activity"/>
    <property type="evidence" value="ECO:0007669"/>
    <property type="project" value="InterPro"/>
</dbReference>
<evidence type="ECO:0000256" key="1">
    <source>
        <dbReference type="ARBA" id="ARBA00023125"/>
    </source>
</evidence>
<dbReference type="SUPFAM" id="SSF46955">
    <property type="entry name" value="Putative DNA-binding domain"/>
    <property type="match status" value="1"/>
</dbReference>
<sequence length="237" mass="27144">MTKATPRRRRWRIGELADATGVTVRTLHHYEHTGLLAASERTDGGHRMYDRESVQRVHQILALRELGFSLHEIRKAMEGRTSLTDLLRSHLSRIELQVTRATLLRDRLRNMTTDGEVQVSVDELPATLDAMSRVEKRTQPHRCTCKLAAEREERWRRIRDELRDCMDRGEHPSSERTRAVALEARLLFSEIAGVDSTVSTILKVLARLSAPRSLAGWDPNLMQYLDLALAALENQPH</sequence>
<protein>
    <submittedName>
        <fullName evidence="3">DNA-binding transcriptional MerR regulator</fullName>
    </submittedName>
</protein>
<dbReference type="STRING" id="1755647.AS156_06825"/>
<dbReference type="RefSeq" id="WP_146990173.1">
    <property type="nucleotide sequence ID" value="NZ_VITY01000011.1"/>
</dbReference>
<comment type="caution">
    <text evidence="3">The sequence shown here is derived from an EMBL/GenBank/DDBJ whole genome shotgun (WGS) entry which is preliminary data.</text>
</comment>
<proteinExistence type="predicted"/>